<dbReference type="CDD" id="cd22431">
    <property type="entry name" value="KH-I_RNaseY"/>
    <property type="match status" value="1"/>
</dbReference>
<keyword evidence="5" id="KW-1133">Transmembrane helix</keyword>
<dbReference type="GO" id="GO:0003723">
    <property type="term" value="F:RNA binding"/>
    <property type="evidence" value="ECO:0007669"/>
    <property type="project" value="UniProtKB-UniRule"/>
</dbReference>
<dbReference type="Gene3D" id="3.30.1370.10">
    <property type="entry name" value="K Homology domain, type 1"/>
    <property type="match status" value="1"/>
</dbReference>
<dbReference type="InterPro" id="IPR017705">
    <property type="entry name" value="Ribonuclease_Y"/>
</dbReference>
<dbReference type="InterPro" id="IPR004088">
    <property type="entry name" value="KH_dom_type_1"/>
</dbReference>
<dbReference type="InterPro" id="IPR036612">
    <property type="entry name" value="KH_dom_type_1_sf"/>
</dbReference>
<dbReference type="InterPro" id="IPR022711">
    <property type="entry name" value="RNase_Y_N"/>
</dbReference>
<evidence type="ECO:0000256" key="4">
    <source>
        <dbReference type="ARBA" id="ARBA00022884"/>
    </source>
</evidence>
<dbReference type="InterPro" id="IPR003607">
    <property type="entry name" value="HD/PDEase_dom"/>
</dbReference>
<feature type="transmembrane region" description="Helical" evidence="5">
    <location>
        <begin position="6"/>
        <end position="24"/>
    </location>
</feature>
<gene>
    <name evidence="5 9" type="primary">rny</name>
    <name evidence="9" type="ORF">COY67_00840</name>
</gene>
<dbReference type="SUPFAM" id="SSF54791">
    <property type="entry name" value="Eukaryotic type KH-domain (KH-domain type I)"/>
    <property type="match status" value="1"/>
</dbReference>
<feature type="domain" description="HD" evidence="8">
    <location>
        <begin position="325"/>
        <end position="417"/>
    </location>
</feature>
<dbReference type="CDD" id="cd00077">
    <property type="entry name" value="HDc"/>
    <property type="match status" value="1"/>
</dbReference>
<keyword evidence="7" id="KW-0175">Coiled coil</keyword>
<dbReference type="GO" id="GO:0016787">
    <property type="term" value="F:hydrolase activity"/>
    <property type="evidence" value="ECO:0007669"/>
    <property type="project" value="UniProtKB-KW"/>
</dbReference>
<dbReference type="PROSITE" id="PS51831">
    <property type="entry name" value="HD"/>
    <property type="match status" value="1"/>
</dbReference>
<keyword evidence="1 5" id="KW-0540">Nuclease</keyword>
<comment type="similarity">
    <text evidence="5">Belongs to the RNase Y family.</text>
</comment>
<feature type="coiled-coil region" evidence="7">
    <location>
        <begin position="33"/>
        <end position="118"/>
    </location>
</feature>
<keyword evidence="5" id="KW-0812">Transmembrane</keyword>
<dbReference type="Pfam" id="PF01966">
    <property type="entry name" value="HD"/>
    <property type="match status" value="1"/>
</dbReference>
<accession>A0A2M7RFC4</accession>
<sequence>MQSLYWIVALVLTGIVGGILGYIVRKYVAHQSIDSAERKAEDIITEAKTKQKKLLLEASEKSITLLDHAKEETDERRKEISHLQKRVEKRETLFDQKLLDLENRQQKLYDKAKQVEKLKKDIEKIKLDQMTKLEKIAELSQEQAKDILMKNTEEKMKSDLLGRIRKLQDENNESLEGKAKELLSTVIQRISHSHAAETTTTVVTLPSDEMKGRIIGREGRNIKAIEQLTGVEIIVDDTPEAILVSGFNPIRRHLAKRTLDKLIADGRIHPGRIETVVEEAKKELALDIKKAGEDALYELGVTGVDPKLVMLLGRLKYRTSYGQNQLLHSIEVAKLSGLLAQELGANVAIAKKGGLFHDIGKAIDQEVQGGHPEIGYDIMKKFGMPEEVAYICIAHHEDAPKTLEGIISKVADAISGARPGARKDTYEHYIQRLDELEAVANNFAGVEKTYAIQAGREIRVFVKPEDIDDFKATTLARDIADKIEQELKYPGEIKVNVIRETRIIEYAR</sequence>
<keyword evidence="2 5" id="KW-0255">Endonuclease</keyword>
<keyword evidence="5" id="KW-0472">Membrane</keyword>
<dbReference type="PANTHER" id="PTHR12826:SF15">
    <property type="entry name" value="RIBONUCLEASE Y"/>
    <property type="match status" value="1"/>
</dbReference>
<dbReference type="AlphaFoldDB" id="A0A2M7RFC4"/>
<dbReference type="HAMAP" id="MF_00335">
    <property type="entry name" value="RNase_Y"/>
    <property type="match status" value="1"/>
</dbReference>
<keyword evidence="5" id="KW-1003">Cell membrane</keyword>
<evidence type="ECO:0000313" key="10">
    <source>
        <dbReference type="Proteomes" id="UP000228689"/>
    </source>
</evidence>
<dbReference type="GO" id="GO:0004521">
    <property type="term" value="F:RNA endonuclease activity"/>
    <property type="evidence" value="ECO:0007669"/>
    <property type="project" value="UniProtKB-UniRule"/>
</dbReference>
<comment type="function">
    <text evidence="5">Endoribonuclease that initiates mRNA decay.</text>
</comment>
<evidence type="ECO:0000256" key="5">
    <source>
        <dbReference type="HAMAP-Rule" id="MF_00335"/>
    </source>
</evidence>
<dbReference type="InterPro" id="IPR006675">
    <property type="entry name" value="HDIG_dom"/>
</dbReference>
<reference evidence="10" key="1">
    <citation type="submission" date="2017-09" db="EMBL/GenBank/DDBJ databases">
        <title>Depth-based differentiation of microbial function through sediment-hosted aquifers and enrichment of novel symbionts in the deep terrestrial subsurface.</title>
        <authorList>
            <person name="Probst A.J."/>
            <person name="Ladd B."/>
            <person name="Jarett J.K."/>
            <person name="Geller-Mcgrath D.E."/>
            <person name="Sieber C.M.K."/>
            <person name="Emerson J.B."/>
            <person name="Anantharaman K."/>
            <person name="Thomas B.C."/>
            <person name="Malmstrom R."/>
            <person name="Stieglmeier M."/>
            <person name="Klingl A."/>
            <person name="Woyke T."/>
            <person name="Ryan C.M."/>
            <person name="Banfield J.F."/>
        </authorList>
    </citation>
    <scope>NUCLEOTIDE SEQUENCE [LARGE SCALE GENOMIC DNA]</scope>
</reference>
<organism evidence="9 10">
    <name type="scientific">Candidatus Komeilibacteria bacterium CG_4_10_14_0_8_um_filter_37_78</name>
    <dbReference type="NCBI Taxonomy" id="1974471"/>
    <lineage>
        <taxon>Bacteria</taxon>
        <taxon>Candidatus Komeiliibacteriota</taxon>
    </lineage>
</organism>
<name>A0A2M7RFC4_9BACT</name>
<dbReference type="PROSITE" id="PS50084">
    <property type="entry name" value="KH_TYPE_1"/>
    <property type="match status" value="1"/>
</dbReference>
<dbReference type="PANTHER" id="PTHR12826">
    <property type="entry name" value="RIBONUCLEASE Y"/>
    <property type="match status" value="1"/>
</dbReference>
<evidence type="ECO:0000256" key="6">
    <source>
        <dbReference type="NCBIfam" id="TIGR03319"/>
    </source>
</evidence>
<evidence type="ECO:0000256" key="3">
    <source>
        <dbReference type="ARBA" id="ARBA00022801"/>
    </source>
</evidence>
<dbReference type="Pfam" id="PF00013">
    <property type="entry name" value="KH_1"/>
    <property type="match status" value="1"/>
</dbReference>
<keyword evidence="4 5" id="KW-0694">RNA-binding</keyword>
<evidence type="ECO:0000256" key="1">
    <source>
        <dbReference type="ARBA" id="ARBA00022722"/>
    </source>
</evidence>
<dbReference type="EC" id="3.1.-.-" evidence="5 6"/>
<keyword evidence="3 5" id="KW-0378">Hydrolase</keyword>
<protein>
    <recommendedName>
        <fullName evidence="5 6">Ribonuclease Y</fullName>
        <shortName evidence="5">RNase Y</shortName>
        <ecNumber evidence="5 6">3.1.-.-</ecNumber>
    </recommendedName>
</protein>
<evidence type="ECO:0000256" key="7">
    <source>
        <dbReference type="SAM" id="Coils"/>
    </source>
</evidence>
<dbReference type="SMART" id="SM00471">
    <property type="entry name" value="HDc"/>
    <property type="match status" value="1"/>
</dbReference>
<dbReference type="Pfam" id="PF12072">
    <property type="entry name" value="RNase_Y_N"/>
    <property type="match status" value="1"/>
</dbReference>
<dbReference type="SMART" id="SM00322">
    <property type="entry name" value="KH"/>
    <property type="match status" value="1"/>
</dbReference>
<dbReference type="Proteomes" id="UP000228689">
    <property type="component" value="Unassembled WGS sequence"/>
</dbReference>
<evidence type="ECO:0000313" key="9">
    <source>
        <dbReference type="EMBL" id="PIY95261.1"/>
    </source>
</evidence>
<dbReference type="InterPro" id="IPR004087">
    <property type="entry name" value="KH_dom"/>
</dbReference>
<evidence type="ECO:0000256" key="2">
    <source>
        <dbReference type="ARBA" id="ARBA00022759"/>
    </source>
</evidence>
<dbReference type="GO" id="GO:0005886">
    <property type="term" value="C:plasma membrane"/>
    <property type="evidence" value="ECO:0007669"/>
    <property type="project" value="UniProtKB-SubCell"/>
</dbReference>
<dbReference type="EMBL" id="PFMC01000020">
    <property type="protein sequence ID" value="PIY95261.1"/>
    <property type="molecule type" value="Genomic_DNA"/>
</dbReference>
<proteinExistence type="inferred from homology"/>
<dbReference type="Gene3D" id="1.10.3210.10">
    <property type="entry name" value="Hypothetical protein af1432"/>
    <property type="match status" value="1"/>
</dbReference>
<comment type="caution">
    <text evidence="9">The sequence shown here is derived from an EMBL/GenBank/DDBJ whole genome shotgun (WGS) entry which is preliminary data.</text>
</comment>
<dbReference type="InterPro" id="IPR006674">
    <property type="entry name" value="HD_domain"/>
</dbReference>
<comment type="subcellular location">
    <subcellularLocation>
        <location evidence="5">Cell membrane</location>
        <topology evidence="5">Single-pass membrane protein</topology>
    </subcellularLocation>
</comment>
<evidence type="ECO:0000259" key="8">
    <source>
        <dbReference type="PROSITE" id="PS51831"/>
    </source>
</evidence>
<dbReference type="GO" id="GO:0006402">
    <property type="term" value="P:mRNA catabolic process"/>
    <property type="evidence" value="ECO:0007669"/>
    <property type="project" value="UniProtKB-UniRule"/>
</dbReference>
<dbReference type="NCBIfam" id="TIGR00277">
    <property type="entry name" value="HDIG"/>
    <property type="match status" value="1"/>
</dbReference>
<dbReference type="SUPFAM" id="SSF109604">
    <property type="entry name" value="HD-domain/PDEase-like"/>
    <property type="match status" value="1"/>
</dbReference>
<dbReference type="NCBIfam" id="TIGR03319">
    <property type="entry name" value="RNase_Y"/>
    <property type="match status" value="1"/>
</dbReference>